<evidence type="ECO:0000256" key="1">
    <source>
        <dbReference type="ARBA" id="ARBA00000915"/>
    </source>
</evidence>
<evidence type="ECO:0000256" key="11">
    <source>
        <dbReference type="HAMAP-Rule" id="MF_00079"/>
    </source>
</evidence>
<dbReference type="InterPro" id="IPR015867">
    <property type="entry name" value="N-reg_PII/ATP_PRibTrfase_C"/>
</dbReference>
<dbReference type="SUPFAM" id="SSF53850">
    <property type="entry name" value="Periplasmic binding protein-like II"/>
    <property type="match status" value="1"/>
</dbReference>
<evidence type="ECO:0000256" key="10">
    <source>
        <dbReference type="ARBA" id="ARBA00024861"/>
    </source>
</evidence>
<evidence type="ECO:0000256" key="6">
    <source>
        <dbReference type="ARBA" id="ARBA00022605"/>
    </source>
</evidence>
<comment type="catalytic activity">
    <reaction evidence="1 11">
        <text>1-(5-phospho-beta-D-ribosyl)-ATP + diphosphate = 5-phospho-alpha-D-ribose 1-diphosphate + ATP</text>
        <dbReference type="Rhea" id="RHEA:18473"/>
        <dbReference type="ChEBI" id="CHEBI:30616"/>
        <dbReference type="ChEBI" id="CHEBI:33019"/>
        <dbReference type="ChEBI" id="CHEBI:58017"/>
        <dbReference type="ChEBI" id="CHEBI:73183"/>
        <dbReference type="EC" id="2.4.2.17"/>
    </reaction>
</comment>
<keyword evidence="9 11" id="KW-0368">Histidine biosynthesis</keyword>
<dbReference type="SUPFAM" id="SSF54913">
    <property type="entry name" value="GlnB-like"/>
    <property type="match status" value="1"/>
</dbReference>
<evidence type="ECO:0000259" key="13">
    <source>
        <dbReference type="Pfam" id="PF08029"/>
    </source>
</evidence>
<keyword evidence="7 11" id="KW-0328">Glycosyltransferase</keyword>
<keyword evidence="6 11" id="KW-0028">Amino-acid biosynthesis</keyword>
<dbReference type="GO" id="GO:0016757">
    <property type="term" value="F:glycosyltransferase activity"/>
    <property type="evidence" value="ECO:0007669"/>
    <property type="project" value="UniProtKB-KW"/>
</dbReference>
<evidence type="ECO:0000256" key="5">
    <source>
        <dbReference type="ARBA" id="ARBA00020998"/>
    </source>
</evidence>
<comment type="caution">
    <text evidence="14">The sequence shown here is derived from an EMBL/GenBank/DDBJ whole genome shotgun (WGS) entry which is preliminary data.</text>
</comment>
<reference evidence="14 15" key="1">
    <citation type="submission" date="2017-09" db="EMBL/GenBank/DDBJ databases">
        <authorList>
            <person name="Bumgarner R.E."/>
        </authorList>
    </citation>
    <scope>NUCLEOTIDE SEQUENCE [LARGE SCALE GENOMIC DNA]</scope>
    <source>
        <strain evidence="14 15">T34998</strain>
    </source>
</reference>
<dbReference type="NCBIfam" id="TIGR03455">
    <property type="entry name" value="HisG_C-term"/>
    <property type="match status" value="1"/>
</dbReference>
<dbReference type="NCBIfam" id="TIGR00070">
    <property type="entry name" value="hisG"/>
    <property type="match status" value="1"/>
</dbReference>
<dbReference type="InterPro" id="IPR001348">
    <property type="entry name" value="ATP_PRibTrfase_HisG"/>
</dbReference>
<dbReference type="PANTHER" id="PTHR21403">
    <property type="entry name" value="ATP PHOSPHORIBOSYLTRANSFERASE ATP-PRTASE"/>
    <property type="match status" value="1"/>
</dbReference>
<accession>A0ABX9I7V6</accession>
<name>A0ABX9I7V6_9ACTN</name>
<dbReference type="InterPro" id="IPR020621">
    <property type="entry name" value="ATP-PRT_HisG_long"/>
</dbReference>
<feature type="domain" description="Histidine biosynthesis HisG C-terminal" evidence="13">
    <location>
        <begin position="209"/>
        <end position="280"/>
    </location>
</feature>
<dbReference type="InterPro" id="IPR013115">
    <property type="entry name" value="HisG_C"/>
</dbReference>
<evidence type="ECO:0000256" key="2">
    <source>
        <dbReference type="ARBA" id="ARBA00004667"/>
    </source>
</evidence>
<comment type="cofactor">
    <cofactor evidence="11">
        <name>Mg(2+)</name>
        <dbReference type="ChEBI" id="CHEBI:18420"/>
    </cofactor>
</comment>
<dbReference type="EMBL" id="PCZS01000003">
    <property type="protein sequence ID" value="REB68623.1"/>
    <property type="molecule type" value="Genomic_DNA"/>
</dbReference>
<evidence type="ECO:0000256" key="3">
    <source>
        <dbReference type="ARBA" id="ARBA00007955"/>
    </source>
</evidence>
<dbReference type="InterPro" id="IPR011322">
    <property type="entry name" value="N-reg_PII-like_a/b"/>
</dbReference>
<comment type="similarity">
    <text evidence="3 11">Belongs to the ATP phosphoribosyltransferase family. Long subfamily.</text>
</comment>
<evidence type="ECO:0000256" key="7">
    <source>
        <dbReference type="ARBA" id="ARBA00022676"/>
    </source>
</evidence>
<sequence length="284" mass="30532">MPDLLRVAVPNKGALSEAASSLLTEAGYRQRTDRKDLSLIDEANGVEFFYLRPRDIAVYVGEGTLDIGITGRDLLLDSEADAAEIKGLGFGHSYFRFAAPKGSNNTIEGLAGKRIATSYSGLLGAFLAERGINAHLIHLDGAVESAIRLGVADAIADVVETGTTLRRAGLEIFGDVMLESEAVLVQRRDFVGNTTFDHFMRRIDGVQVARSYVMVDYDVPAEVLDTATALTPGLEAPTISPLSKGGWYAVRAMVPRTAVQGLMDQLWDVGARAILSTELSACRL</sequence>
<dbReference type="InterPro" id="IPR018198">
    <property type="entry name" value="ATP_PRibTrfase_CS"/>
</dbReference>
<dbReference type="InterPro" id="IPR013820">
    <property type="entry name" value="ATP_PRibTrfase_cat"/>
</dbReference>
<keyword evidence="11" id="KW-0963">Cytoplasm</keyword>
<evidence type="ECO:0000313" key="15">
    <source>
        <dbReference type="Proteomes" id="UP000256324"/>
    </source>
</evidence>
<dbReference type="Pfam" id="PF01634">
    <property type="entry name" value="HisG"/>
    <property type="match status" value="1"/>
</dbReference>
<comment type="activity regulation">
    <text evidence="11">Feedback inhibited by histidine.</text>
</comment>
<keyword evidence="11" id="KW-0067">ATP-binding</keyword>
<dbReference type="PROSITE" id="PS01316">
    <property type="entry name" value="ATP_P_PHORIBOSYLTR"/>
    <property type="match status" value="1"/>
</dbReference>
<evidence type="ECO:0000256" key="4">
    <source>
        <dbReference type="ARBA" id="ARBA00011946"/>
    </source>
</evidence>
<feature type="domain" description="ATP phosphoribosyltransferase catalytic" evidence="12">
    <location>
        <begin position="52"/>
        <end position="204"/>
    </location>
</feature>
<keyword evidence="11" id="KW-0460">Magnesium</keyword>
<keyword evidence="11" id="KW-0479">Metal-binding</keyword>
<dbReference type="RefSeq" id="WP_002548286.1">
    <property type="nucleotide sequence ID" value="NZ_OPYJ01000011.1"/>
</dbReference>
<organism evidence="14 15">
    <name type="scientific">Cutibacterium namnetense</name>
    <dbReference type="NCBI Taxonomy" id="1574624"/>
    <lineage>
        <taxon>Bacteria</taxon>
        <taxon>Bacillati</taxon>
        <taxon>Actinomycetota</taxon>
        <taxon>Actinomycetes</taxon>
        <taxon>Propionibacteriales</taxon>
        <taxon>Propionibacteriaceae</taxon>
        <taxon>Cutibacterium</taxon>
    </lineage>
</organism>
<dbReference type="CDD" id="cd13591">
    <property type="entry name" value="PBP2_HisGL1"/>
    <property type="match status" value="1"/>
</dbReference>
<comment type="subcellular location">
    <subcellularLocation>
        <location evidence="11">Cytoplasm</location>
    </subcellularLocation>
</comment>
<comment type="function">
    <text evidence="10 11">Catalyzes the condensation of ATP and 5-phosphoribose 1-diphosphate to form N'-(5'-phosphoribosyl)-ATP (PR-ATP). Has a crucial role in the pathway because the rate of histidine biosynthesis seems to be controlled primarily by regulation of HisG enzymatic activity.</text>
</comment>
<dbReference type="PANTHER" id="PTHR21403:SF8">
    <property type="entry name" value="ATP PHOSPHORIBOSYLTRANSFERASE"/>
    <property type="match status" value="1"/>
</dbReference>
<keyword evidence="15" id="KW-1185">Reference proteome</keyword>
<gene>
    <name evidence="11" type="primary">hisG</name>
    <name evidence="14" type="ORF">CP880_09160</name>
</gene>
<protein>
    <recommendedName>
        <fullName evidence="5 11">ATP phosphoribosyltransferase</fullName>
        <shortName evidence="11">ATP-PRT</shortName>
        <shortName evidence="11">ATP-PRTase</shortName>
        <ecNumber evidence="4 11">2.4.2.17</ecNumber>
    </recommendedName>
</protein>
<keyword evidence="8 11" id="KW-0808">Transferase</keyword>
<dbReference type="HAMAP" id="MF_00079">
    <property type="entry name" value="HisG_Long"/>
    <property type="match status" value="1"/>
</dbReference>
<evidence type="ECO:0000313" key="14">
    <source>
        <dbReference type="EMBL" id="REB68623.1"/>
    </source>
</evidence>
<comment type="pathway">
    <text evidence="2 11">Amino-acid biosynthesis; L-histidine biosynthesis; L-histidine from 5-phospho-alpha-D-ribose 1-diphosphate: step 1/9.</text>
</comment>
<proteinExistence type="inferred from homology"/>
<keyword evidence="11" id="KW-0547">Nucleotide-binding</keyword>
<evidence type="ECO:0000259" key="12">
    <source>
        <dbReference type="Pfam" id="PF01634"/>
    </source>
</evidence>
<dbReference type="Proteomes" id="UP000256324">
    <property type="component" value="Unassembled WGS sequence"/>
</dbReference>
<evidence type="ECO:0000256" key="9">
    <source>
        <dbReference type="ARBA" id="ARBA00023102"/>
    </source>
</evidence>
<evidence type="ECO:0000256" key="8">
    <source>
        <dbReference type="ARBA" id="ARBA00022679"/>
    </source>
</evidence>
<dbReference type="Pfam" id="PF08029">
    <property type="entry name" value="HisG_C"/>
    <property type="match status" value="1"/>
</dbReference>
<dbReference type="Gene3D" id="3.40.190.10">
    <property type="entry name" value="Periplasmic binding protein-like II"/>
    <property type="match status" value="2"/>
</dbReference>
<dbReference type="EC" id="2.4.2.17" evidence="4 11"/>
<dbReference type="Gene3D" id="3.30.70.120">
    <property type="match status" value="1"/>
</dbReference>